<dbReference type="Proteomes" id="UP000295304">
    <property type="component" value="Unassembled WGS sequence"/>
</dbReference>
<evidence type="ECO:0000313" key="3">
    <source>
        <dbReference type="Proteomes" id="UP000295304"/>
    </source>
</evidence>
<keyword evidence="1" id="KW-1133">Transmembrane helix</keyword>
<feature type="transmembrane region" description="Helical" evidence="1">
    <location>
        <begin position="62"/>
        <end position="83"/>
    </location>
</feature>
<keyword evidence="3" id="KW-1185">Reference proteome</keyword>
<keyword evidence="1" id="KW-0812">Transmembrane</keyword>
<dbReference type="InterPro" id="IPR021776">
    <property type="entry name" value="ActD"/>
</dbReference>
<comment type="caution">
    <text evidence="2">The sequence shown here is derived from an EMBL/GenBank/DDBJ whole genome shotgun (WGS) entry which is preliminary data.</text>
</comment>
<proteinExistence type="predicted"/>
<dbReference type="EMBL" id="SLZW01000009">
    <property type="protein sequence ID" value="TCS60923.1"/>
    <property type="molecule type" value="Genomic_DNA"/>
</dbReference>
<evidence type="ECO:0000256" key="1">
    <source>
        <dbReference type="SAM" id="Phobius"/>
    </source>
</evidence>
<gene>
    <name evidence="2" type="ORF">EDD55_10983</name>
</gene>
<protein>
    <submittedName>
        <fullName evidence="2">Uncharacterized protein DUF3341</fullName>
    </submittedName>
</protein>
<accession>A0A4R3J7N8</accession>
<evidence type="ECO:0000313" key="2">
    <source>
        <dbReference type="EMBL" id="TCS60923.1"/>
    </source>
</evidence>
<name>A0A4R3J7N8_9PROT</name>
<reference evidence="2 3" key="1">
    <citation type="submission" date="2019-03" db="EMBL/GenBank/DDBJ databases">
        <title>Genomic Encyclopedia of Type Strains, Phase IV (KMG-IV): sequencing the most valuable type-strain genomes for metagenomic binning, comparative biology and taxonomic classification.</title>
        <authorList>
            <person name="Goeker M."/>
        </authorList>
    </citation>
    <scope>NUCLEOTIDE SEQUENCE [LARGE SCALE GENOMIC DNA]</scope>
    <source>
        <strain evidence="2 3">DSM 101688</strain>
    </source>
</reference>
<dbReference type="RefSeq" id="WP_165886377.1">
    <property type="nucleotide sequence ID" value="NZ_CP119676.1"/>
</dbReference>
<keyword evidence="1" id="KW-0472">Membrane</keyword>
<dbReference type="AlphaFoldDB" id="A0A4R3J7N8"/>
<sequence>MHSQFRILGLFADFDGAFAAIADIRRFKAPGVKIDNVTLKSPIEHPEIEEVLGERPVHIRGWAFIGATFGLIGSFVFFAGAQANFLAQYRGGKAIITVATNIVLSYEMLILFGVLFTLAGFVVGARLMRKKGALYDTAISVDQIGILIEDLNADTLQTTRALFHSHGVLDILEEEIT</sequence>
<organism evidence="2 3">
    <name type="scientific">Varunaivibrio sulfuroxidans</name>
    <dbReference type="NCBI Taxonomy" id="1773489"/>
    <lineage>
        <taxon>Bacteria</taxon>
        <taxon>Pseudomonadati</taxon>
        <taxon>Pseudomonadota</taxon>
        <taxon>Alphaproteobacteria</taxon>
        <taxon>Rhodospirillales</taxon>
        <taxon>Magnetovibrionaceae</taxon>
        <taxon>Varunaivibrio</taxon>
    </lineage>
</organism>
<dbReference type="Pfam" id="PF11821">
    <property type="entry name" value="ActD"/>
    <property type="match status" value="1"/>
</dbReference>
<feature type="transmembrane region" description="Helical" evidence="1">
    <location>
        <begin position="103"/>
        <end position="125"/>
    </location>
</feature>